<dbReference type="InterPro" id="IPR036928">
    <property type="entry name" value="AS_sf"/>
</dbReference>
<dbReference type="InterPro" id="IPR023631">
    <property type="entry name" value="Amidase_dom"/>
</dbReference>
<protein>
    <submittedName>
        <fullName evidence="3">Amidase</fullName>
    </submittedName>
</protein>
<sequence>MTDPTTLSASEAAARVAAGKLSATALAEAMLDRIAAREPVVRAFTHLDPTLMRQQAASVDAAIKAGRKPRLAGLFLGVKDVLDTWDQPSEYGSPIWAGHRPKSDASCVALARRAGAVLAKTVTTEFATRRPGPTTNPHNPGHTPGGSSSGSAAGVGAGMLHLAFATQTAGSIIRPAAFCGVVGFKPSWGTLQRIGMKVMSESLDTIGLMGRSVADVALGMTALTGLDHGPARPGKPPRLALILGPTAHLAAPETLALMDRVVEAARAKGATVTPVELGEPFKEALALHPHVMNMESAEALGWELDHARDGLSPILNERMSWAQGEPHAKLAEGRAAFAAAQAAFAAAVAGYDAVLTPSAPGEAPAGIAATGEPHFNTLWTLLHTPAVTVPAGTGPKGLPLGAQIVAPRGQDLAALTWAEWLHEAIHA</sequence>
<feature type="domain" description="Amidase" evidence="2">
    <location>
        <begin position="26"/>
        <end position="412"/>
    </location>
</feature>
<evidence type="ECO:0000313" key="4">
    <source>
        <dbReference type="Proteomes" id="UP000766336"/>
    </source>
</evidence>
<dbReference type="PANTHER" id="PTHR11895">
    <property type="entry name" value="TRANSAMIDASE"/>
    <property type="match status" value="1"/>
</dbReference>
<feature type="compositionally biased region" description="Gly residues" evidence="1">
    <location>
        <begin position="143"/>
        <end position="152"/>
    </location>
</feature>
<dbReference type="Gene3D" id="3.90.1300.10">
    <property type="entry name" value="Amidase signature (AS) domain"/>
    <property type="match status" value="1"/>
</dbReference>
<reference evidence="3 4" key="1">
    <citation type="submission" date="2021-05" db="EMBL/GenBank/DDBJ databases">
        <title>Roseococcus sp. XZZS9, whole genome shotgun sequencing project.</title>
        <authorList>
            <person name="Zhao G."/>
            <person name="Shen L."/>
        </authorList>
    </citation>
    <scope>NUCLEOTIDE SEQUENCE [LARGE SCALE GENOMIC DNA]</scope>
    <source>
        <strain evidence="3 4">XZZS9</strain>
    </source>
</reference>
<dbReference type="Proteomes" id="UP000766336">
    <property type="component" value="Unassembled WGS sequence"/>
</dbReference>
<evidence type="ECO:0000256" key="1">
    <source>
        <dbReference type="SAM" id="MobiDB-lite"/>
    </source>
</evidence>
<evidence type="ECO:0000313" key="3">
    <source>
        <dbReference type="EMBL" id="MBS7811323.1"/>
    </source>
</evidence>
<comment type="caution">
    <text evidence="3">The sequence shown here is derived from an EMBL/GenBank/DDBJ whole genome shotgun (WGS) entry which is preliminary data.</text>
</comment>
<feature type="region of interest" description="Disordered" evidence="1">
    <location>
        <begin position="127"/>
        <end position="152"/>
    </location>
</feature>
<name>A0ABS5QFL4_9PROT</name>
<organism evidence="3 4">
    <name type="scientific">Roseococcus pinisoli</name>
    <dbReference type="NCBI Taxonomy" id="2835040"/>
    <lineage>
        <taxon>Bacteria</taxon>
        <taxon>Pseudomonadati</taxon>
        <taxon>Pseudomonadota</taxon>
        <taxon>Alphaproteobacteria</taxon>
        <taxon>Acetobacterales</taxon>
        <taxon>Roseomonadaceae</taxon>
        <taxon>Roseococcus</taxon>
    </lineage>
</organism>
<dbReference type="Pfam" id="PF01425">
    <property type="entry name" value="Amidase"/>
    <property type="match status" value="1"/>
</dbReference>
<dbReference type="InterPro" id="IPR000120">
    <property type="entry name" value="Amidase"/>
</dbReference>
<feature type="compositionally biased region" description="Low complexity" evidence="1">
    <location>
        <begin position="131"/>
        <end position="142"/>
    </location>
</feature>
<proteinExistence type="predicted"/>
<dbReference type="RefSeq" id="WP_213670011.1">
    <property type="nucleotide sequence ID" value="NZ_JAHCDA010000002.1"/>
</dbReference>
<dbReference type="SUPFAM" id="SSF75304">
    <property type="entry name" value="Amidase signature (AS) enzymes"/>
    <property type="match status" value="1"/>
</dbReference>
<dbReference type="EMBL" id="JAHCDA010000002">
    <property type="protein sequence ID" value="MBS7811323.1"/>
    <property type="molecule type" value="Genomic_DNA"/>
</dbReference>
<gene>
    <name evidence="3" type="ORF">KHU32_10265</name>
</gene>
<evidence type="ECO:0000259" key="2">
    <source>
        <dbReference type="Pfam" id="PF01425"/>
    </source>
</evidence>
<dbReference type="PANTHER" id="PTHR11895:SF151">
    <property type="entry name" value="GLUTAMYL-TRNA(GLN) AMIDOTRANSFERASE SUBUNIT A"/>
    <property type="match status" value="1"/>
</dbReference>
<keyword evidence="4" id="KW-1185">Reference proteome</keyword>
<accession>A0ABS5QFL4</accession>